<dbReference type="GO" id="GO:0005737">
    <property type="term" value="C:cytoplasm"/>
    <property type="evidence" value="ECO:0007669"/>
    <property type="project" value="TreeGrafter"/>
</dbReference>
<dbReference type="SFLD" id="SFLDF00310">
    <property type="entry name" value="oxygen-independent_coproporphy"/>
    <property type="match status" value="1"/>
</dbReference>
<dbReference type="InterPro" id="IPR023404">
    <property type="entry name" value="rSAM_horseshoe"/>
</dbReference>
<dbReference type="Pfam" id="PF04055">
    <property type="entry name" value="Radical_SAM"/>
    <property type="match status" value="1"/>
</dbReference>
<name>A0A1H2VGJ5_9BACL</name>
<dbReference type="CDD" id="cd01335">
    <property type="entry name" value="Radical_SAM"/>
    <property type="match status" value="1"/>
</dbReference>
<dbReference type="NCBIfam" id="NF006061">
    <property type="entry name" value="PRK08207.1-4"/>
    <property type="match status" value="1"/>
</dbReference>
<gene>
    <name evidence="2" type="ORF">SAMN05444487_10590</name>
</gene>
<dbReference type="PANTHER" id="PTHR13932">
    <property type="entry name" value="COPROPORPHYRINIGEN III OXIDASE"/>
    <property type="match status" value="1"/>
</dbReference>
<dbReference type="SFLD" id="SFLDS00029">
    <property type="entry name" value="Radical_SAM"/>
    <property type="match status" value="1"/>
</dbReference>
<reference evidence="2 3" key="1">
    <citation type="submission" date="2016-10" db="EMBL/GenBank/DDBJ databases">
        <authorList>
            <person name="de Groot N.N."/>
        </authorList>
    </citation>
    <scope>NUCLEOTIDE SEQUENCE [LARGE SCALE GENOMIC DNA]</scope>
    <source>
        <strain evidence="2 3">DSM 45610</strain>
    </source>
</reference>
<dbReference type="InterPro" id="IPR023995">
    <property type="entry name" value="HemZ"/>
</dbReference>
<protein>
    <submittedName>
        <fullName evidence="2">Oxygen-independent coproporphyrinogen-3 oxidase</fullName>
    </submittedName>
</protein>
<dbReference type="EMBL" id="FNNQ01000005">
    <property type="protein sequence ID" value="SDW67034.1"/>
    <property type="molecule type" value="Genomic_DNA"/>
</dbReference>
<organism evidence="2 3">
    <name type="scientific">Marininema mesophilum</name>
    <dbReference type="NCBI Taxonomy" id="1048340"/>
    <lineage>
        <taxon>Bacteria</taxon>
        <taxon>Bacillati</taxon>
        <taxon>Bacillota</taxon>
        <taxon>Bacilli</taxon>
        <taxon>Bacillales</taxon>
        <taxon>Thermoactinomycetaceae</taxon>
        <taxon>Marininema</taxon>
    </lineage>
</organism>
<evidence type="ECO:0000259" key="1">
    <source>
        <dbReference type="PROSITE" id="PS51918"/>
    </source>
</evidence>
<dbReference type="InterPro" id="IPR007197">
    <property type="entry name" value="rSAM"/>
</dbReference>
<feature type="domain" description="Radical SAM core" evidence="1">
    <location>
        <begin position="185"/>
        <end position="425"/>
    </location>
</feature>
<dbReference type="AlphaFoldDB" id="A0A1H2VGJ5"/>
<dbReference type="NCBIfam" id="TIGR03994">
    <property type="entry name" value="rSAM_HemZ"/>
    <property type="match status" value="1"/>
</dbReference>
<dbReference type="SFLD" id="SFLDG01065">
    <property type="entry name" value="anaerobic_coproporphyrinogen-I"/>
    <property type="match status" value="1"/>
</dbReference>
<dbReference type="InterPro" id="IPR006638">
    <property type="entry name" value="Elp3/MiaA/NifB-like_rSAM"/>
</dbReference>
<evidence type="ECO:0000313" key="3">
    <source>
        <dbReference type="Proteomes" id="UP000198534"/>
    </source>
</evidence>
<dbReference type="InterPro" id="IPR058240">
    <property type="entry name" value="rSAM_sf"/>
</dbReference>
<dbReference type="SMART" id="SM00729">
    <property type="entry name" value="Elp3"/>
    <property type="match status" value="1"/>
</dbReference>
<dbReference type="Gene3D" id="3.80.30.20">
    <property type="entry name" value="tm_1862 like domain"/>
    <property type="match status" value="1"/>
</dbReference>
<dbReference type="Proteomes" id="UP000198534">
    <property type="component" value="Unassembled WGS sequence"/>
</dbReference>
<dbReference type="SUPFAM" id="SSF102114">
    <property type="entry name" value="Radical SAM enzymes"/>
    <property type="match status" value="1"/>
</dbReference>
<dbReference type="PANTHER" id="PTHR13932:SF1">
    <property type="entry name" value="OXYGEN-INDEPENDENT COPROPORPHYRINOGEN-III OXIDASE-LIKE PROTEIN HEMZ"/>
    <property type="match status" value="1"/>
</dbReference>
<dbReference type="GO" id="GO:0006779">
    <property type="term" value="P:porphyrin-containing compound biosynthetic process"/>
    <property type="evidence" value="ECO:0007669"/>
    <property type="project" value="TreeGrafter"/>
</dbReference>
<dbReference type="PROSITE" id="PS51918">
    <property type="entry name" value="RADICAL_SAM"/>
    <property type="match status" value="1"/>
</dbReference>
<sequence length="519" mass="59142">MRGDTGPERGCRGFDVKNWSVTGVDPSFYLDTERIIGLFFPKAKVNPVGEEKMDTRLHFSVEEKGERIKASVTLRDSEVEDRTWHATYEQEAIVDGPSKEVRRRIKQVMKHALLQVLEEATGTRQPWGILTGVRPTKLYHGMMLEGISTGETKRILEQNYSLMPYKIDLLEEIVQRQTKVLPDLYQLDQEVSLYIGIPFCPTKCAYCTFPAYAIQGRDGSVEEFLAGLHEEIEAVGGWLARQGRRVTTIYFGGGTPTSITASQLEALFIQMKKYIPDYDQVRELTVEAGRPDTLDVEKLDLLKRWQVDRISINPQSFEENTLKLIGRHHTVKETLDKFHLAREMGLNNINMDLIIGLPNEGLDRFRQSLKVMEELRPESLTVHTLSFKRGSHMTRNPDKYKVAGGEEIGQMVQEARQWTQSQGYAPYYLYRQKNILGNQENVGYAFPGEESLYNISIMEERQTIIGLGCGAVSKIIPPGGGRLTRWPNPKEPQAYIDTYREQTIKKLAALDEAYGLVTR</sequence>
<dbReference type="GO" id="GO:0003824">
    <property type="term" value="F:catalytic activity"/>
    <property type="evidence" value="ECO:0007669"/>
    <property type="project" value="InterPro"/>
</dbReference>
<dbReference type="STRING" id="1048340.SAMN05444487_10590"/>
<accession>A0A1H2VGJ5</accession>
<evidence type="ECO:0000313" key="2">
    <source>
        <dbReference type="EMBL" id="SDW67034.1"/>
    </source>
</evidence>
<dbReference type="GO" id="GO:0051539">
    <property type="term" value="F:4 iron, 4 sulfur cluster binding"/>
    <property type="evidence" value="ECO:0007669"/>
    <property type="project" value="TreeGrafter"/>
</dbReference>
<dbReference type="InterPro" id="IPR034505">
    <property type="entry name" value="Coproporphyrinogen-III_oxidase"/>
</dbReference>
<dbReference type="SFLD" id="SFLDG01082">
    <property type="entry name" value="B12-binding_domain_containing"/>
    <property type="match status" value="1"/>
</dbReference>
<keyword evidence="3" id="KW-1185">Reference proteome</keyword>
<proteinExistence type="predicted"/>